<reference evidence="5 6" key="1">
    <citation type="submission" date="2023-08" db="EMBL/GenBank/DDBJ databases">
        <authorList>
            <person name="Palmer J.M."/>
        </authorList>
    </citation>
    <scope>NUCLEOTIDE SEQUENCE [LARGE SCALE GENOMIC DNA]</scope>
    <source>
        <strain evidence="5 6">TWF481</strain>
    </source>
</reference>
<feature type="domain" description="DUF7707" evidence="4">
    <location>
        <begin position="27"/>
        <end position="123"/>
    </location>
</feature>
<name>A0AAV9WHU8_9PEZI</name>
<organism evidence="5 6">
    <name type="scientific">Arthrobotrys musiformis</name>
    <dbReference type="NCBI Taxonomy" id="47236"/>
    <lineage>
        <taxon>Eukaryota</taxon>
        <taxon>Fungi</taxon>
        <taxon>Dikarya</taxon>
        <taxon>Ascomycota</taxon>
        <taxon>Pezizomycotina</taxon>
        <taxon>Orbiliomycetes</taxon>
        <taxon>Orbiliales</taxon>
        <taxon>Orbiliaceae</taxon>
        <taxon>Arthrobotrys</taxon>
    </lineage>
</organism>
<dbReference type="PANTHER" id="PTHR38118:SF2">
    <property type="entry name" value="CDP-ALCOHOL PHOSPHATIDYLTRANSFERASE PROTEIN"/>
    <property type="match status" value="1"/>
</dbReference>
<feature type="region of interest" description="Disordered" evidence="1">
    <location>
        <begin position="289"/>
        <end position="330"/>
    </location>
</feature>
<feature type="compositionally biased region" description="Polar residues" evidence="1">
    <location>
        <begin position="149"/>
        <end position="163"/>
    </location>
</feature>
<feature type="region of interest" description="Disordered" evidence="1">
    <location>
        <begin position="132"/>
        <end position="235"/>
    </location>
</feature>
<keyword evidence="3" id="KW-0732">Signal</keyword>
<evidence type="ECO:0000313" key="6">
    <source>
        <dbReference type="Proteomes" id="UP001370758"/>
    </source>
</evidence>
<evidence type="ECO:0000259" key="4">
    <source>
        <dbReference type="Pfam" id="PF24808"/>
    </source>
</evidence>
<feature type="signal peptide" evidence="3">
    <location>
        <begin position="1"/>
        <end position="24"/>
    </location>
</feature>
<accession>A0AAV9WHU8</accession>
<evidence type="ECO:0000313" key="5">
    <source>
        <dbReference type="EMBL" id="KAK6507737.1"/>
    </source>
</evidence>
<proteinExistence type="predicted"/>
<dbReference type="AlphaFoldDB" id="A0AAV9WHU8"/>
<feature type="transmembrane region" description="Helical" evidence="2">
    <location>
        <begin position="244"/>
        <end position="265"/>
    </location>
</feature>
<dbReference type="Proteomes" id="UP001370758">
    <property type="component" value="Unassembled WGS sequence"/>
</dbReference>
<feature type="compositionally biased region" description="Low complexity" evidence="1">
    <location>
        <begin position="132"/>
        <end position="143"/>
    </location>
</feature>
<keyword evidence="2" id="KW-1133">Transmembrane helix</keyword>
<protein>
    <recommendedName>
        <fullName evidence="4">DUF7707 domain-containing protein</fullName>
    </recommendedName>
</protein>
<dbReference type="EMBL" id="JAVHJL010000003">
    <property type="protein sequence ID" value="KAK6507737.1"/>
    <property type="molecule type" value="Genomic_DNA"/>
</dbReference>
<keyword evidence="2" id="KW-0472">Membrane</keyword>
<evidence type="ECO:0000256" key="3">
    <source>
        <dbReference type="SAM" id="SignalP"/>
    </source>
</evidence>
<dbReference type="InterPro" id="IPR056124">
    <property type="entry name" value="DUF7707"/>
</dbReference>
<gene>
    <name evidence="5" type="ORF">TWF481_006159</name>
</gene>
<feature type="compositionally biased region" description="Gly residues" evidence="1">
    <location>
        <begin position="294"/>
        <end position="310"/>
    </location>
</feature>
<evidence type="ECO:0000256" key="1">
    <source>
        <dbReference type="SAM" id="MobiDB-lite"/>
    </source>
</evidence>
<comment type="caution">
    <text evidence="5">The sequence shown here is derived from an EMBL/GenBank/DDBJ whole genome shotgun (WGS) entry which is preliminary data.</text>
</comment>
<sequence>MQHWSRLTASSILTFASLILITSAQDSLDPNSVPSSTRNTWCQGNQQACSIICSAGTSVNTCDVDELTYECTCNGGTSPDLSQYALTLPYFICLELRSQCIANNANNLSGQAECNQGSCAATNPSAAAAAGTSTTTTASLPAGAPGGFPSSTSETPAETQNTVAQGGGAAAGTPDSSISTSTTPVVEETQPTTSLDTRSTTSQGPSTTNTTPSSSTSNGPTIEETGAGNPGDGGNGKKGLSTGAIIGIAVGVGVPVLLGLLFLAYKWGGRRATDPPVLAPAFVSPQSQWQGGNEIAGGGGDPGIGHGNEIGGIQDQSYGASGHWGPGRQY</sequence>
<keyword evidence="6" id="KW-1185">Reference proteome</keyword>
<feature type="compositionally biased region" description="Low complexity" evidence="1">
    <location>
        <begin position="171"/>
        <end position="227"/>
    </location>
</feature>
<evidence type="ECO:0000256" key="2">
    <source>
        <dbReference type="SAM" id="Phobius"/>
    </source>
</evidence>
<keyword evidence="2" id="KW-0812">Transmembrane</keyword>
<feature type="chain" id="PRO_5044001596" description="DUF7707 domain-containing protein" evidence="3">
    <location>
        <begin position="25"/>
        <end position="330"/>
    </location>
</feature>
<dbReference type="PANTHER" id="PTHR38118">
    <property type="entry name" value="ANCHORED CELL WALL PROTEIN 11-RELATED"/>
    <property type="match status" value="1"/>
</dbReference>
<dbReference type="Pfam" id="PF24808">
    <property type="entry name" value="DUF7707"/>
    <property type="match status" value="1"/>
</dbReference>